<evidence type="ECO:0000313" key="2">
    <source>
        <dbReference type="Proteomes" id="UP000474967"/>
    </source>
</evidence>
<keyword evidence="1" id="KW-0378">Hydrolase</keyword>
<dbReference type="GO" id="GO:0004519">
    <property type="term" value="F:endonuclease activity"/>
    <property type="evidence" value="ECO:0007669"/>
    <property type="project" value="UniProtKB-KW"/>
</dbReference>
<name>A0A6L9XWX0_9MICO</name>
<keyword evidence="2" id="KW-1185">Reference proteome</keyword>
<accession>A0A6L9XWX0</accession>
<dbReference type="AlphaFoldDB" id="A0A6L9XWX0"/>
<organism evidence="1 2">
    <name type="scientific">Leifsonia tongyongensis</name>
    <dbReference type="NCBI Taxonomy" id="1268043"/>
    <lineage>
        <taxon>Bacteria</taxon>
        <taxon>Bacillati</taxon>
        <taxon>Actinomycetota</taxon>
        <taxon>Actinomycetes</taxon>
        <taxon>Micrococcales</taxon>
        <taxon>Microbacteriaceae</taxon>
        <taxon>Leifsonia</taxon>
    </lineage>
</organism>
<keyword evidence="1" id="KW-0540">Nuclease</keyword>
<gene>
    <name evidence="1" type="ORF">G3T36_07360</name>
</gene>
<comment type="caution">
    <text evidence="1">The sequence shown here is derived from an EMBL/GenBank/DDBJ whole genome shotgun (WGS) entry which is preliminary data.</text>
</comment>
<protein>
    <submittedName>
        <fullName evidence="1">Restriction endonuclease subunit R</fullName>
    </submittedName>
</protein>
<dbReference type="SUPFAM" id="SSF51658">
    <property type="entry name" value="Xylose isomerase-like"/>
    <property type="match status" value="1"/>
</dbReference>
<dbReference type="Proteomes" id="UP000474967">
    <property type="component" value="Unassembled WGS sequence"/>
</dbReference>
<sequence>MERSLQVHRETPWTLSASAFNWTPDVIRAEHPATDIAAGIVSSGVASVIELELGQLWRSFPDPSKAEAVALRERLTDVGGRVSIVGVSIDDWLSPTRRRDEEQRFAFLRPQLEAARELGAEGIRLPIGQAGPMLLRRIQPLLHELRLTLYEELQGQQAPDAPQVPRAIEDIAALDDPSIRLLVDTSMLMPALPPSYLEQLAAGGLPPDLLARLTNDWLEPATLDAVVALLRAGGVPPQAHTLYMNLLVRFGRSSVDVLRDILPLIGAFHLKFWDLDDTDDRVSQPLRDVGSLLRGSEFTGTLCSEWGGHEWLDDDAAGMTRRHLALARASLASGFNPSRHPSAQAPA</sequence>
<dbReference type="InterPro" id="IPR036237">
    <property type="entry name" value="Xyl_isomerase-like_sf"/>
</dbReference>
<reference evidence="1 2" key="1">
    <citation type="journal article" date="2014" name="J. Microbiol.">
        <title>Diaminobutyricibacter tongyongensis gen. nov., sp. nov. and Homoserinibacter gongjuensis gen. nov., sp. nov. belong to the family Microbacteriaceae.</title>
        <authorList>
            <person name="Kim S.J."/>
            <person name="Ahn J.H."/>
            <person name="Weon H.Y."/>
            <person name="Hamada M."/>
            <person name="Suzuki K."/>
            <person name="Kwon S.W."/>
        </authorList>
    </citation>
    <scope>NUCLEOTIDE SEQUENCE [LARGE SCALE GENOMIC DNA]</scope>
    <source>
        <strain evidence="1 2">NBRC 108724</strain>
    </source>
</reference>
<dbReference type="EMBL" id="JAAGWY010000001">
    <property type="protein sequence ID" value="NEN05687.1"/>
    <property type="molecule type" value="Genomic_DNA"/>
</dbReference>
<proteinExistence type="predicted"/>
<dbReference type="Gene3D" id="3.20.20.150">
    <property type="entry name" value="Divalent-metal-dependent TIM barrel enzymes"/>
    <property type="match status" value="1"/>
</dbReference>
<evidence type="ECO:0000313" key="1">
    <source>
        <dbReference type="EMBL" id="NEN05687.1"/>
    </source>
</evidence>
<keyword evidence="1" id="KW-0255">Endonuclease</keyword>